<dbReference type="Proteomes" id="UP000638353">
    <property type="component" value="Unassembled WGS sequence"/>
</dbReference>
<gene>
    <name evidence="1" type="ORF">GCM10010334_81800</name>
</gene>
<reference evidence="1" key="2">
    <citation type="submission" date="2020-09" db="EMBL/GenBank/DDBJ databases">
        <authorList>
            <person name="Sun Q."/>
            <person name="Ohkuma M."/>
        </authorList>
    </citation>
    <scope>NUCLEOTIDE SEQUENCE</scope>
    <source>
        <strain evidence="1">JCM 4637</strain>
    </source>
</reference>
<evidence type="ECO:0000313" key="2">
    <source>
        <dbReference type="Proteomes" id="UP000638353"/>
    </source>
</evidence>
<comment type="caution">
    <text evidence="1">The sequence shown here is derived from an EMBL/GenBank/DDBJ whole genome shotgun (WGS) entry which is preliminary data.</text>
</comment>
<accession>A0A918X8X3</accession>
<sequence length="61" mass="6452">MGCGEYSTLPPWRLIRSSVPNSLAPAEESAEADPSRAGEEAYAGAGWATVTCSFHGLRRIA</sequence>
<reference evidence="1" key="1">
    <citation type="journal article" date="2014" name="Int. J. Syst. Evol. Microbiol.">
        <title>Complete genome sequence of Corynebacterium casei LMG S-19264T (=DSM 44701T), isolated from a smear-ripened cheese.</title>
        <authorList>
            <consortium name="US DOE Joint Genome Institute (JGI-PGF)"/>
            <person name="Walter F."/>
            <person name="Albersmeier A."/>
            <person name="Kalinowski J."/>
            <person name="Ruckert C."/>
        </authorList>
    </citation>
    <scope>NUCLEOTIDE SEQUENCE</scope>
    <source>
        <strain evidence="1">JCM 4637</strain>
    </source>
</reference>
<dbReference type="EMBL" id="BMVC01000031">
    <property type="protein sequence ID" value="GHD18724.1"/>
    <property type="molecule type" value="Genomic_DNA"/>
</dbReference>
<dbReference type="AlphaFoldDB" id="A0A918X8X3"/>
<evidence type="ECO:0000313" key="1">
    <source>
        <dbReference type="EMBL" id="GHD18724.1"/>
    </source>
</evidence>
<name>A0A918X8X3_9ACTN</name>
<protein>
    <submittedName>
        <fullName evidence="1">Uncharacterized protein</fullName>
    </submittedName>
</protein>
<proteinExistence type="predicted"/>
<organism evidence="1 2">
    <name type="scientific">Streptomyces finlayi</name>
    <dbReference type="NCBI Taxonomy" id="67296"/>
    <lineage>
        <taxon>Bacteria</taxon>
        <taxon>Bacillati</taxon>
        <taxon>Actinomycetota</taxon>
        <taxon>Actinomycetes</taxon>
        <taxon>Kitasatosporales</taxon>
        <taxon>Streptomycetaceae</taxon>
        <taxon>Streptomyces</taxon>
    </lineage>
</organism>